<evidence type="ECO:0000313" key="2">
    <source>
        <dbReference type="EMBL" id="KPV77674.1"/>
    </source>
</evidence>
<dbReference type="EMBL" id="KQ474074">
    <property type="protein sequence ID" value="KPV77674.1"/>
    <property type="molecule type" value="Genomic_DNA"/>
</dbReference>
<dbReference type="GeneID" id="28974375"/>
<keyword evidence="3" id="KW-1185">Reference proteome</keyword>
<proteinExistence type="predicted"/>
<accession>A0A194SAQ7</accession>
<reference evidence="2 3" key="1">
    <citation type="journal article" date="2015" name="Front. Microbiol.">
        <title>Genome sequence of the plant growth promoting endophytic yeast Rhodotorula graminis WP1.</title>
        <authorList>
            <person name="Firrincieli A."/>
            <person name="Otillar R."/>
            <person name="Salamov A."/>
            <person name="Schmutz J."/>
            <person name="Khan Z."/>
            <person name="Redman R.S."/>
            <person name="Fleck N.D."/>
            <person name="Lindquist E."/>
            <person name="Grigoriev I.V."/>
            <person name="Doty S.L."/>
        </authorList>
    </citation>
    <scope>NUCLEOTIDE SEQUENCE [LARGE SCALE GENOMIC DNA]</scope>
    <source>
        <strain evidence="2 3">WP1</strain>
    </source>
</reference>
<protein>
    <submittedName>
        <fullName evidence="2">Uncharacterized protein</fullName>
    </submittedName>
</protein>
<dbReference type="AlphaFoldDB" id="A0A194SAQ7"/>
<sequence length="305" mass="34480">MSLANEPEQKLVQELEGKLKHVADSVAAIRRKSSEQRRNMTLGDILNECVAKKEKVADDFLDAVLSLQLYEHPNGKNVNQVDVVKMLTGAEPALRDNRFRTALNALISFLKEWEKLDASEAAFKKLHEFDQLEAIHKQLLGQLIEAHGPAAALSVLEVKIERLYAGTAGEREFVDAMRASIDGSATAEKQAPRLQKAYKAEPAGSEQRDRLKNGWRIAQGLEGLYLDTSTARPYAVLRERIQPYRRYLMKNHKDVLKESRVKMVSRMGGNDTSSSTAPIQEASMGHLSLRQRHIYFGRHRRDGHW</sequence>
<evidence type="ECO:0000313" key="3">
    <source>
        <dbReference type="Proteomes" id="UP000053890"/>
    </source>
</evidence>
<dbReference type="Proteomes" id="UP000053890">
    <property type="component" value="Unassembled WGS sequence"/>
</dbReference>
<dbReference type="RefSeq" id="XP_018273723.1">
    <property type="nucleotide sequence ID" value="XM_018413927.1"/>
</dbReference>
<feature type="region of interest" description="Disordered" evidence="1">
    <location>
        <begin position="185"/>
        <end position="209"/>
    </location>
</feature>
<organism evidence="2 3">
    <name type="scientific">Rhodotorula graminis (strain WP1)</name>
    <dbReference type="NCBI Taxonomy" id="578459"/>
    <lineage>
        <taxon>Eukaryota</taxon>
        <taxon>Fungi</taxon>
        <taxon>Dikarya</taxon>
        <taxon>Basidiomycota</taxon>
        <taxon>Pucciniomycotina</taxon>
        <taxon>Microbotryomycetes</taxon>
        <taxon>Sporidiobolales</taxon>
        <taxon>Sporidiobolaceae</taxon>
        <taxon>Rhodotorula</taxon>
    </lineage>
</organism>
<name>A0A194SAQ7_RHOGW</name>
<gene>
    <name evidence="2" type="ORF">RHOBADRAFT_41670</name>
</gene>
<evidence type="ECO:0000256" key="1">
    <source>
        <dbReference type="SAM" id="MobiDB-lite"/>
    </source>
</evidence>
<dbReference type="OrthoDB" id="10658033at2759"/>